<dbReference type="RefSeq" id="WP_123931346.1">
    <property type="nucleotide sequence ID" value="NZ_JBPSDP010000010.1"/>
</dbReference>
<proteinExistence type="predicted"/>
<organism evidence="1 2">
    <name type="scientific">Gordonia oryzae</name>
    <dbReference type="NCBI Taxonomy" id="2487349"/>
    <lineage>
        <taxon>Bacteria</taxon>
        <taxon>Bacillati</taxon>
        <taxon>Actinomycetota</taxon>
        <taxon>Actinomycetes</taxon>
        <taxon>Mycobacteriales</taxon>
        <taxon>Gordoniaceae</taxon>
        <taxon>Gordonia</taxon>
    </lineage>
</organism>
<evidence type="ECO:0000313" key="2">
    <source>
        <dbReference type="Proteomes" id="UP000267536"/>
    </source>
</evidence>
<name>A0A3N4GIR9_9ACTN</name>
<accession>A0A3N4GIR9</accession>
<gene>
    <name evidence="1" type="ORF">EF294_14770</name>
</gene>
<evidence type="ECO:0000313" key="1">
    <source>
        <dbReference type="EMBL" id="RPA59071.1"/>
    </source>
</evidence>
<reference evidence="1 2" key="1">
    <citation type="submission" date="2018-11" db="EMBL/GenBank/DDBJ databases">
        <title>Draft genome sequence of Gordonia sp. RS15-1S isolated from rice stems.</title>
        <authorList>
            <person name="Muangham S."/>
        </authorList>
    </citation>
    <scope>NUCLEOTIDE SEQUENCE [LARGE SCALE GENOMIC DNA]</scope>
    <source>
        <strain evidence="1 2">RS15-1S</strain>
    </source>
</reference>
<sequence>MSVAGWAIDDDVSVDHVVSAVVKQTELMLCTTDVTWGPCVGTRATDYGHRVDFLTAGPHVRIEVDVVPAARYACATFAIDGAPLERRVAALLPDVEGDADGVRIATGRSHVLHRHMMGALAALIDDLDREWVLIHYDGPLTEDDGTFVEQCAAWTEKCYYVARACNQIA</sequence>
<dbReference type="AlphaFoldDB" id="A0A3N4GIR9"/>
<dbReference type="OrthoDB" id="9989508at2"/>
<dbReference type="Proteomes" id="UP000267536">
    <property type="component" value="Unassembled WGS sequence"/>
</dbReference>
<keyword evidence="2" id="KW-1185">Reference proteome</keyword>
<dbReference type="EMBL" id="RKMH01000010">
    <property type="protein sequence ID" value="RPA59071.1"/>
    <property type="molecule type" value="Genomic_DNA"/>
</dbReference>
<protein>
    <submittedName>
        <fullName evidence="1">Uncharacterized protein</fullName>
    </submittedName>
</protein>
<comment type="caution">
    <text evidence="1">The sequence shown here is derived from an EMBL/GenBank/DDBJ whole genome shotgun (WGS) entry which is preliminary data.</text>
</comment>